<evidence type="ECO:0000313" key="2">
    <source>
        <dbReference type="EMBL" id="VDO58101.1"/>
    </source>
</evidence>
<reference evidence="4" key="1">
    <citation type="submission" date="2016-06" db="UniProtKB">
        <authorList>
            <consortium name="WormBaseParasite"/>
        </authorList>
    </citation>
    <scope>IDENTIFICATION</scope>
</reference>
<feature type="region of interest" description="Disordered" evidence="1">
    <location>
        <begin position="276"/>
        <end position="295"/>
    </location>
</feature>
<evidence type="ECO:0000313" key="3">
    <source>
        <dbReference type="Proteomes" id="UP000267606"/>
    </source>
</evidence>
<feature type="region of interest" description="Disordered" evidence="1">
    <location>
        <begin position="334"/>
        <end position="364"/>
    </location>
</feature>
<reference evidence="2 3" key="2">
    <citation type="submission" date="2018-11" db="EMBL/GenBank/DDBJ databases">
        <authorList>
            <consortium name="Pathogen Informatics"/>
        </authorList>
    </citation>
    <scope>NUCLEOTIDE SEQUENCE [LARGE SCALE GENOMIC DNA]</scope>
</reference>
<sequence>MRNDSNVIAPDISHDVKMEQKILNRNIGDTNNSIRSNRVMLENDKENKELELSDITITLQKRYSEIATTSLVPNYWEMQRTDSDQSIIKVTTASTPFQSTERNKLYHFNTAQNGNDDLNSEHNQIEEFTTLKENPSLLSTTYQSPISANDFLTNDMPYSDDDLIATTATNINDANLLSTTLTFEQNRKTQSVITNSGSTEDITDFDIVETVSAKSSNFMGTTDVVDLMSKIDETEFSTVNPPSSPSEIDFSSFSTLHLKTSPAALLSTTATTDAMASIDDDDDDDDDDSTEFPFIDKSEITNSRNFDRKETNLDSIESRNVELDELEGKKITINSMHNLDEQRQSENEQMSLSDNNPSELLKFH</sequence>
<name>A0A183HN74_9BILA</name>
<dbReference type="EMBL" id="UZAJ01010514">
    <property type="protein sequence ID" value="VDO58101.1"/>
    <property type="molecule type" value="Genomic_DNA"/>
</dbReference>
<feature type="compositionally biased region" description="Acidic residues" evidence="1">
    <location>
        <begin position="278"/>
        <end position="290"/>
    </location>
</feature>
<proteinExistence type="predicted"/>
<keyword evidence="3" id="KW-1185">Reference proteome</keyword>
<protein>
    <submittedName>
        <fullName evidence="2 4">Uncharacterized protein</fullName>
    </submittedName>
</protein>
<feature type="compositionally biased region" description="Polar residues" evidence="1">
    <location>
        <begin position="347"/>
        <end position="358"/>
    </location>
</feature>
<evidence type="ECO:0000256" key="1">
    <source>
        <dbReference type="SAM" id="MobiDB-lite"/>
    </source>
</evidence>
<accession>A0A183HN74</accession>
<organism evidence="4">
    <name type="scientific">Onchocerca flexuosa</name>
    <dbReference type="NCBI Taxonomy" id="387005"/>
    <lineage>
        <taxon>Eukaryota</taxon>
        <taxon>Metazoa</taxon>
        <taxon>Ecdysozoa</taxon>
        <taxon>Nematoda</taxon>
        <taxon>Chromadorea</taxon>
        <taxon>Rhabditida</taxon>
        <taxon>Spirurina</taxon>
        <taxon>Spiruromorpha</taxon>
        <taxon>Filarioidea</taxon>
        <taxon>Onchocercidae</taxon>
        <taxon>Onchocerca</taxon>
    </lineage>
</organism>
<gene>
    <name evidence="2" type="ORF">OFLC_LOCUS8937</name>
</gene>
<dbReference type="AlphaFoldDB" id="A0A183HN74"/>
<dbReference type="Proteomes" id="UP000267606">
    <property type="component" value="Unassembled WGS sequence"/>
</dbReference>
<dbReference type="WBParaSite" id="OFLC_0000893501-mRNA-1">
    <property type="protein sequence ID" value="OFLC_0000893501-mRNA-1"/>
    <property type="gene ID" value="OFLC_0000893501"/>
</dbReference>
<evidence type="ECO:0000313" key="4">
    <source>
        <dbReference type="WBParaSite" id="OFLC_0000893501-mRNA-1"/>
    </source>
</evidence>